<protein>
    <submittedName>
        <fullName evidence="2">Uncharacterized protein</fullName>
    </submittedName>
</protein>
<sequence length="128" mass="14501">MHVRLQNMAGDSVNSAESTRPPVTCFSSFEGCSDSILHPDFRFAVCLRSWSSYLLLFHIDKRCASVCWIVWRLRQALVDRMGRSLEESVNRLRAVLPSTISAVFLVREWKAGVHLAMTIARSLGETDE</sequence>
<name>A0A8S9GWV6_BRACR</name>
<dbReference type="AlphaFoldDB" id="A0A8S9GWV6"/>
<accession>A0A8S9GWV6</accession>
<organism evidence="2 3">
    <name type="scientific">Brassica cretica</name>
    <name type="common">Mustard</name>
    <dbReference type="NCBI Taxonomy" id="69181"/>
    <lineage>
        <taxon>Eukaryota</taxon>
        <taxon>Viridiplantae</taxon>
        <taxon>Streptophyta</taxon>
        <taxon>Embryophyta</taxon>
        <taxon>Tracheophyta</taxon>
        <taxon>Spermatophyta</taxon>
        <taxon>Magnoliopsida</taxon>
        <taxon>eudicotyledons</taxon>
        <taxon>Gunneridae</taxon>
        <taxon>Pentapetalae</taxon>
        <taxon>rosids</taxon>
        <taxon>malvids</taxon>
        <taxon>Brassicales</taxon>
        <taxon>Brassicaceae</taxon>
        <taxon>Brassiceae</taxon>
        <taxon>Brassica</taxon>
    </lineage>
</organism>
<evidence type="ECO:0000313" key="3">
    <source>
        <dbReference type="Proteomes" id="UP000712281"/>
    </source>
</evidence>
<evidence type="ECO:0000313" key="2">
    <source>
        <dbReference type="EMBL" id="KAF2550263.1"/>
    </source>
</evidence>
<reference evidence="2" key="1">
    <citation type="submission" date="2019-12" db="EMBL/GenBank/DDBJ databases">
        <title>Genome sequencing and annotation of Brassica cretica.</title>
        <authorList>
            <person name="Studholme D.J."/>
            <person name="Sarris P.F."/>
        </authorList>
    </citation>
    <scope>NUCLEOTIDE SEQUENCE</scope>
    <source>
        <strain evidence="2">PFS-001/15</strain>
        <tissue evidence="2">Leaf</tissue>
    </source>
</reference>
<feature type="region of interest" description="Disordered" evidence="1">
    <location>
        <begin position="1"/>
        <end position="21"/>
    </location>
</feature>
<comment type="caution">
    <text evidence="2">The sequence shown here is derived from an EMBL/GenBank/DDBJ whole genome shotgun (WGS) entry which is preliminary data.</text>
</comment>
<dbReference type="EMBL" id="QGKW02001988">
    <property type="protein sequence ID" value="KAF2550263.1"/>
    <property type="molecule type" value="Genomic_DNA"/>
</dbReference>
<proteinExistence type="predicted"/>
<dbReference type="Proteomes" id="UP000712281">
    <property type="component" value="Unassembled WGS sequence"/>
</dbReference>
<evidence type="ECO:0000256" key="1">
    <source>
        <dbReference type="SAM" id="MobiDB-lite"/>
    </source>
</evidence>
<gene>
    <name evidence="2" type="ORF">F2Q68_00036275</name>
</gene>